<protein>
    <recommendedName>
        <fullName evidence="1">CDP-diacylglycerol--serine O-phosphatidyltransferase</fullName>
        <ecNumber evidence="1">2.7.8.8</ecNumber>
    </recommendedName>
    <alternativeName>
        <fullName evidence="1">Phosphatidylserine synthase</fullName>
    </alternativeName>
</protein>
<keyword evidence="1" id="KW-0472">Membrane</keyword>
<feature type="domain" description="Vps52 C-terminal" evidence="3">
    <location>
        <begin position="132"/>
        <end position="198"/>
    </location>
</feature>
<comment type="catalytic activity">
    <reaction evidence="1">
        <text>a CDP-1,2-diacyl-sn-glycerol + L-serine = a 1,2-diacyl-sn-glycero-3-phospho-L-serine + CMP + H(+)</text>
        <dbReference type="Rhea" id="RHEA:16913"/>
        <dbReference type="ChEBI" id="CHEBI:15378"/>
        <dbReference type="ChEBI" id="CHEBI:33384"/>
        <dbReference type="ChEBI" id="CHEBI:57262"/>
        <dbReference type="ChEBI" id="CHEBI:58332"/>
        <dbReference type="ChEBI" id="CHEBI:60377"/>
        <dbReference type="EC" id="2.7.8.8"/>
    </reaction>
</comment>
<comment type="subcellular location">
    <subcellularLocation>
        <location evidence="1">Endoplasmic reticulum membrane</location>
        <topology evidence="1">Multi-pass membrane protein</topology>
    </subcellularLocation>
</comment>
<sequence>MPPFQRPQGAPDRRPTSLGLGHRPAHTRQQQQSDPSCQANSKEEINFVSCRVEGFQTFSRGFRQQPCVRWLQFSARAPRFWSGGFVLSFSLFPLQKISISPAFVDPSEGRLQARPLSPSMFMAQLPQMPSRQLQRKEIDQPTLIPHIAEAKSQKYSYEVLFRSLQKLLIDTATSEYLFTDDFFGEESIFHDIFAGPYAPSTSVWHLVHGLAVVYLVALTFLLFQNRDDARQFMKLLHPDLGVELPERTYGADCRLYVPENPKNKFINIYETLFDEFVVAHILGWWGKIANRWSETRSQTSMVGDVDGRTGRELEDARTVAMARRVLDELDDQRQEEQGHASSGRAGVREHRDNGRLAEARAG</sequence>
<dbReference type="GO" id="GO:0005829">
    <property type="term" value="C:cytosol"/>
    <property type="evidence" value="ECO:0007669"/>
    <property type="project" value="GOC"/>
</dbReference>
<dbReference type="GO" id="GO:0000938">
    <property type="term" value="C:GARP complex"/>
    <property type="evidence" value="ECO:0000318"/>
    <property type="project" value="GO_Central"/>
</dbReference>
<reference evidence="5" key="1">
    <citation type="journal article" date="2009" name="Science">
        <title>The B73 maize genome: complexity, diversity, and dynamics.</title>
        <authorList>
            <person name="Schnable P.S."/>
            <person name="Ware D."/>
            <person name="Fulton R.S."/>
            <person name="Stein J.C."/>
            <person name="Wei F."/>
            <person name="Pasternak S."/>
            <person name="Liang C."/>
            <person name="Zhang J."/>
            <person name="Fulton L."/>
            <person name="Graves T.A."/>
            <person name="Minx P."/>
            <person name="Reily A.D."/>
            <person name="Courtney L."/>
            <person name="Kruchowski S.S."/>
            <person name="Tomlinson C."/>
            <person name="Strong C."/>
            <person name="Delehaunty K."/>
            <person name="Fronick C."/>
            <person name="Courtney B."/>
            <person name="Rock S.M."/>
            <person name="Belter E."/>
            <person name="Du F."/>
            <person name="Kim K."/>
            <person name="Abbott R.M."/>
            <person name="Cotton M."/>
            <person name="Levy A."/>
            <person name="Marchetto P."/>
            <person name="Ochoa K."/>
            <person name="Jackson S.M."/>
            <person name="Gillam B."/>
            <person name="Chen W."/>
            <person name="Yan L."/>
            <person name="Higginbotham J."/>
            <person name="Cardenas M."/>
            <person name="Waligorski J."/>
            <person name="Applebaum E."/>
            <person name="Phelps L."/>
            <person name="Falcone J."/>
            <person name="Kanchi K."/>
            <person name="Thane T."/>
            <person name="Scimone A."/>
            <person name="Thane N."/>
            <person name="Henke J."/>
            <person name="Wang T."/>
            <person name="Ruppert J."/>
            <person name="Shah N."/>
            <person name="Rotter K."/>
            <person name="Hodges J."/>
            <person name="Ingenthron E."/>
            <person name="Cordes M."/>
            <person name="Kohlberg S."/>
            <person name="Sgro J."/>
            <person name="Delgado B."/>
            <person name="Mead K."/>
            <person name="Chinwalla A."/>
            <person name="Leonard S."/>
            <person name="Crouse K."/>
            <person name="Collura K."/>
            <person name="Kudrna D."/>
            <person name="Currie J."/>
            <person name="He R."/>
            <person name="Angelova A."/>
            <person name="Rajasekar S."/>
            <person name="Mueller T."/>
            <person name="Lomeli R."/>
            <person name="Scara G."/>
            <person name="Ko A."/>
            <person name="Delaney K."/>
            <person name="Wissotski M."/>
            <person name="Lopez G."/>
            <person name="Campos D."/>
            <person name="Braidotti M."/>
            <person name="Ashley E."/>
            <person name="Golser W."/>
            <person name="Kim H."/>
            <person name="Lee S."/>
            <person name="Lin J."/>
            <person name="Dujmic Z."/>
            <person name="Kim W."/>
            <person name="Talag J."/>
            <person name="Zuccolo A."/>
            <person name="Fan C."/>
            <person name="Sebastian A."/>
            <person name="Kramer M."/>
            <person name="Spiegel L."/>
            <person name="Nascimento L."/>
            <person name="Zutavern T."/>
            <person name="Miller B."/>
            <person name="Ambroise C."/>
            <person name="Muller S."/>
            <person name="Spooner W."/>
            <person name="Narechania A."/>
            <person name="Ren L."/>
            <person name="Wei S."/>
            <person name="Kumari S."/>
            <person name="Faga B."/>
            <person name="Levy M.J."/>
            <person name="McMahan L."/>
            <person name="Van Buren P."/>
            <person name="Vaughn M.W."/>
            <person name="Ying K."/>
            <person name="Yeh C.-T."/>
            <person name="Emrich S.J."/>
            <person name="Jia Y."/>
            <person name="Kalyanaraman A."/>
            <person name="Hsia A.-P."/>
            <person name="Barbazuk W.B."/>
            <person name="Baucom R.S."/>
            <person name="Brutnell T.P."/>
            <person name="Carpita N.C."/>
            <person name="Chaparro C."/>
            <person name="Chia J.-M."/>
            <person name="Deragon J.-M."/>
            <person name="Estill J.C."/>
            <person name="Fu Y."/>
            <person name="Jeddeloh J.A."/>
            <person name="Han Y."/>
            <person name="Lee H."/>
            <person name="Li P."/>
            <person name="Lisch D.R."/>
            <person name="Liu S."/>
            <person name="Liu Z."/>
            <person name="Nagel D.H."/>
            <person name="McCann M.C."/>
            <person name="SanMiguel P."/>
            <person name="Myers A.M."/>
            <person name="Nettleton D."/>
            <person name="Nguyen J."/>
            <person name="Penning B.W."/>
            <person name="Ponnala L."/>
            <person name="Schneider K.L."/>
            <person name="Schwartz D.C."/>
            <person name="Sharma A."/>
            <person name="Soderlund C."/>
            <person name="Springer N.M."/>
            <person name="Sun Q."/>
            <person name="Wang H."/>
            <person name="Waterman M."/>
            <person name="Westerman R."/>
            <person name="Wolfgruber T.K."/>
            <person name="Yang L."/>
            <person name="Yu Y."/>
            <person name="Zhang L."/>
            <person name="Zhou S."/>
            <person name="Zhu Q."/>
            <person name="Bennetzen J.L."/>
            <person name="Dawe R.K."/>
            <person name="Jiang J."/>
            <person name="Jiang N."/>
            <person name="Presting G.G."/>
            <person name="Wessler S.R."/>
            <person name="Aluru S."/>
            <person name="Martienssen R.A."/>
            <person name="Clifton S.W."/>
            <person name="McCombie W.R."/>
            <person name="Wing R.A."/>
            <person name="Wilson R.K."/>
        </authorList>
    </citation>
    <scope>NUCLEOTIDE SEQUENCE [LARGE SCALE GENOMIC DNA]</scope>
    <source>
        <strain evidence="5">cv. B73</strain>
    </source>
</reference>
<dbReference type="GO" id="GO:0019905">
    <property type="term" value="F:syntaxin binding"/>
    <property type="evidence" value="ECO:0000318"/>
    <property type="project" value="GO_Central"/>
</dbReference>
<reference evidence="4" key="2">
    <citation type="submission" date="2019-07" db="EMBL/GenBank/DDBJ databases">
        <authorList>
            <person name="Seetharam A."/>
            <person name="Woodhouse M."/>
            <person name="Cannon E."/>
        </authorList>
    </citation>
    <scope>NUCLEOTIDE SEQUENCE [LARGE SCALE GENOMIC DNA]</scope>
    <source>
        <strain evidence="4">cv. B73</strain>
    </source>
</reference>
<feature type="compositionally biased region" description="Polar residues" evidence="2">
    <location>
        <begin position="27"/>
        <end position="40"/>
    </location>
</feature>
<comment type="caution">
    <text evidence="1">Lacks conserved residue(s) required for the propagation of feature annotation.</text>
</comment>
<evidence type="ECO:0000313" key="5">
    <source>
        <dbReference type="Proteomes" id="UP000007305"/>
    </source>
</evidence>
<keyword evidence="1" id="KW-0256">Endoplasmic reticulum</keyword>
<keyword evidence="1" id="KW-0594">Phospholipid biosynthesis</keyword>
<feature type="region of interest" description="Disordered" evidence="2">
    <location>
        <begin position="1"/>
        <end position="40"/>
    </location>
</feature>
<dbReference type="GO" id="GO:0106245">
    <property type="term" value="F:L-serine-phosphatidylethanolamine phosphatidyltransferase activity"/>
    <property type="evidence" value="ECO:0007669"/>
    <property type="project" value="InterPro"/>
</dbReference>
<dbReference type="InterPro" id="IPR007258">
    <property type="entry name" value="Vps52"/>
</dbReference>
<dbReference type="GO" id="GO:0003882">
    <property type="term" value="F:CDP-diacylglycerol-serine O-phosphatidyltransferase activity"/>
    <property type="evidence" value="ECO:0007669"/>
    <property type="project" value="UniProtKB-UniRule"/>
</dbReference>
<evidence type="ECO:0000313" key="4">
    <source>
        <dbReference type="EnsemblPlants" id="Zm00001eb371470_P001"/>
    </source>
</evidence>
<comment type="function">
    <text evidence="1">Catalyzes a base-exchange reaction in which the polar head group of phosphatidylethanolamine (PE) is replaced by L-serine.</text>
</comment>
<keyword evidence="1" id="KW-1208">Phospholipid metabolism</keyword>
<dbReference type="UniPathway" id="UPA00558">
    <property type="reaction ID" value="UER00615"/>
</dbReference>
<evidence type="ECO:0000256" key="1">
    <source>
        <dbReference type="RuleBase" id="RU368094"/>
    </source>
</evidence>
<dbReference type="EC" id="2.7.8.8" evidence="1"/>
<reference evidence="4" key="3">
    <citation type="submission" date="2021-05" db="UniProtKB">
        <authorList>
            <consortium name="EnsemblPlants"/>
        </authorList>
    </citation>
    <scope>IDENTIFICATION</scope>
    <source>
        <strain evidence="4">cv. B73</strain>
    </source>
</reference>
<keyword evidence="5" id="KW-1185">Reference proteome</keyword>
<keyword evidence="1" id="KW-0444">Lipid biosynthesis</keyword>
<evidence type="ECO:0000256" key="2">
    <source>
        <dbReference type="SAM" id="MobiDB-lite"/>
    </source>
</evidence>
<feature type="region of interest" description="Disordered" evidence="2">
    <location>
        <begin position="328"/>
        <end position="362"/>
    </location>
</feature>
<dbReference type="AlphaFoldDB" id="A0A804R190"/>
<keyword evidence="1" id="KW-0812">Transmembrane</keyword>
<dbReference type="Pfam" id="PF20655">
    <property type="entry name" value="Vps52_C"/>
    <property type="match status" value="1"/>
</dbReference>
<comment type="pathway">
    <text evidence="1">Phospholipid metabolism; phosphatidylethanolamine biosynthesis; phosphatidylethanolamine from CDP-diacylglycerol: step 1/2.</text>
</comment>
<feature type="compositionally biased region" description="Basic and acidic residues" evidence="2">
    <location>
        <begin position="328"/>
        <end position="338"/>
    </location>
</feature>
<feature type="transmembrane region" description="Helical" evidence="1">
    <location>
        <begin position="203"/>
        <end position="223"/>
    </location>
</feature>
<dbReference type="GO" id="GO:0006896">
    <property type="term" value="P:Golgi to vacuole transport"/>
    <property type="evidence" value="ECO:0000318"/>
    <property type="project" value="GO_Central"/>
</dbReference>
<feature type="compositionally biased region" description="Basic and acidic residues" evidence="2">
    <location>
        <begin position="346"/>
        <end position="362"/>
    </location>
</feature>
<dbReference type="GO" id="GO:0006646">
    <property type="term" value="P:phosphatidylethanolamine biosynthetic process"/>
    <property type="evidence" value="ECO:0007669"/>
    <property type="project" value="UniProtKB-UniPathway"/>
</dbReference>
<dbReference type="InParanoid" id="A0A804R190"/>
<dbReference type="GO" id="GO:0042147">
    <property type="term" value="P:retrograde transport, endosome to Golgi"/>
    <property type="evidence" value="ECO:0000318"/>
    <property type="project" value="GO_Central"/>
</dbReference>
<dbReference type="PANTHER" id="PTHR14190">
    <property type="entry name" value="SUPPRESSOR OF ACTIN MUTATIONS 2/VACUOLAR PROTEIN SORTING 52"/>
    <property type="match status" value="1"/>
</dbReference>
<dbReference type="GO" id="GO:0006659">
    <property type="term" value="P:phosphatidylserine biosynthetic process"/>
    <property type="evidence" value="ECO:0007669"/>
    <property type="project" value="UniProtKB-UniRule"/>
</dbReference>
<evidence type="ECO:0000259" key="3">
    <source>
        <dbReference type="Pfam" id="PF20655"/>
    </source>
</evidence>
<comment type="similarity">
    <text evidence="1">Belongs to the CDP-alcohol phosphatidyltransferase class-I family.</text>
</comment>
<dbReference type="PANTHER" id="PTHR14190:SF7">
    <property type="entry name" value="VACUOLAR PROTEIN SORTING-ASSOCIATED PROTEIN 52 HOMOLOG"/>
    <property type="match status" value="1"/>
</dbReference>
<keyword evidence="1" id="KW-1133">Transmembrane helix</keyword>
<keyword evidence="1" id="KW-0443">Lipid metabolism</keyword>
<accession>A0A804R190</accession>
<dbReference type="GO" id="GO:0032456">
    <property type="term" value="P:endocytic recycling"/>
    <property type="evidence" value="ECO:0000318"/>
    <property type="project" value="GO_Central"/>
</dbReference>
<proteinExistence type="inferred from homology"/>
<name>A0A804R190_MAIZE</name>
<dbReference type="InterPro" id="IPR004277">
    <property type="entry name" value="PSS"/>
</dbReference>
<dbReference type="EnsemblPlants" id="Zm00001eb371470_T001">
    <property type="protein sequence ID" value="Zm00001eb371470_P001"/>
    <property type="gene ID" value="Zm00001eb371470"/>
</dbReference>
<dbReference type="InterPro" id="IPR048361">
    <property type="entry name" value="Vps52_C"/>
</dbReference>
<dbReference type="Proteomes" id="UP000007305">
    <property type="component" value="Chromosome 9"/>
</dbReference>
<keyword evidence="1" id="KW-0808">Transferase</keyword>
<organism evidence="4 5">
    <name type="scientific">Zea mays</name>
    <name type="common">Maize</name>
    <dbReference type="NCBI Taxonomy" id="4577"/>
    <lineage>
        <taxon>Eukaryota</taxon>
        <taxon>Viridiplantae</taxon>
        <taxon>Streptophyta</taxon>
        <taxon>Embryophyta</taxon>
        <taxon>Tracheophyta</taxon>
        <taxon>Spermatophyta</taxon>
        <taxon>Magnoliopsida</taxon>
        <taxon>Liliopsida</taxon>
        <taxon>Poales</taxon>
        <taxon>Poaceae</taxon>
        <taxon>PACMAD clade</taxon>
        <taxon>Panicoideae</taxon>
        <taxon>Andropogonodae</taxon>
        <taxon>Andropogoneae</taxon>
        <taxon>Tripsacinae</taxon>
        <taxon>Zea</taxon>
    </lineage>
</organism>
<dbReference type="Gramene" id="Zm00001eb371470_T001">
    <property type="protein sequence ID" value="Zm00001eb371470_P001"/>
    <property type="gene ID" value="Zm00001eb371470"/>
</dbReference>
<dbReference type="Pfam" id="PF03034">
    <property type="entry name" value="PSS"/>
    <property type="match status" value="1"/>
</dbReference>
<dbReference type="GO" id="GO:0005789">
    <property type="term" value="C:endoplasmic reticulum membrane"/>
    <property type="evidence" value="ECO:0007669"/>
    <property type="project" value="UniProtKB-SubCell"/>
</dbReference>